<evidence type="ECO:0000259" key="8">
    <source>
        <dbReference type="Pfam" id="PF02687"/>
    </source>
</evidence>
<evidence type="ECO:0000256" key="1">
    <source>
        <dbReference type="ARBA" id="ARBA00004651"/>
    </source>
</evidence>
<comment type="subcellular location">
    <subcellularLocation>
        <location evidence="1">Cell membrane</location>
        <topology evidence="1">Multi-pass membrane protein</topology>
    </subcellularLocation>
</comment>
<keyword evidence="5 7" id="KW-0472">Membrane</keyword>
<feature type="transmembrane region" description="Helical" evidence="7">
    <location>
        <begin position="419"/>
        <end position="440"/>
    </location>
</feature>
<feature type="transmembrane region" description="Helical" evidence="7">
    <location>
        <begin position="151"/>
        <end position="170"/>
    </location>
</feature>
<feature type="transmembrane region" description="Helical" evidence="7">
    <location>
        <begin position="333"/>
        <end position="357"/>
    </location>
</feature>
<feature type="transmembrane region" description="Helical" evidence="7">
    <location>
        <begin position="56"/>
        <end position="80"/>
    </location>
</feature>
<dbReference type="InterPro" id="IPR050250">
    <property type="entry name" value="Macrolide_Exporter_MacB"/>
</dbReference>
<dbReference type="RefSeq" id="WP_311703829.1">
    <property type="nucleotide sequence ID" value="NZ_JAVREL010000003.1"/>
</dbReference>
<evidence type="ECO:0000256" key="3">
    <source>
        <dbReference type="ARBA" id="ARBA00022692"/>
    </source>
</evidence>
<keyword evidence="2" id="KW-1003">Cell membrane</keyword>
<gene>
    <name evidence="9" type="ORF">RM590_07540</name>
</gene>
<sequence>MFSLALRSLAKRPGRFLAGFLAVFLGAAVVMAFGSLLDTALAGEVSDTDEETLITMASVVGGWGLALVVFAVAATMTLTVRQRAAELALLKSTGATPAQVGRLIVGETLLVALGAAVLAIVPGALLGRLLVGVLGESGQITSGIDHTFGPIGLSMGIGNAVTAALLGAALTARRAARTPAVTALTDAATEGAGGRSMGPWRWLGAVLALAGGTALAVVTATVMDGKGTDVMQTAGPAVVVSSIALALLSPVLLRAVTAVLAGPVRLLAGASGALAVTNVRRRTAQLAGAVMPVVLFTGISAGTISMQRVESTRAAAEGAAVVAEGRTSETLNYVVVGIIAAFCCIMLVNTLVSATVFRRREFGRQRLAGATPGQVSGMVAAEGALIAVTGVLAGLLASLAALVPFSMARTGEALPGDGAVLAIHGTVVALALLVTLATGVGTARRTVRRTPAVESVLAA</sequence>
<dbReference type="Proteomes" id="UP001183246">
    <property type="component" value="Unassembled WGS sequence"/>
</dbReference>
<feature type="transmembrane region" description="Helical" evidence="7">
    <location>
        <begin position="284"/>
        <end position="304"/>
    </location>
</feature>
<evidence type="ECO:0000256" key="2">
    <source>
        <dbReference type="ARBA" id="ARBA00022475"/>
    </source>
</evidence>
<dbReference type="EMBL" id="JAVREL010000003">
    <property type="protein sequence ID" value="MDT0342478.1"/>
    <property type="molecule type" value="Genomic_DNA"/>
</dbReference>
<evidence type="ECO:0000256" key="5">
    <source>
        <dbReference type="ARBA" id="ARBA00023136"/>
    </source>
</evidence>
<keyword evidence="3 7" id="KW-0812">Transmembrane</keyword>
<keyword evidence="4 7" id="KW-1133">Transmembrane helix</keyword>
<evidence type="ECO:0000256" key="6">
    <source>
        <dbReference type="ARBA" id="ARBA00038076"/>
    </source>
</evidence>
<feature type="transmembrane region" description="Helical" evidence="7">
    <location>
        <begin position="243"/>
        <end position="264"/>
    </location>
</feature>
<reference evidence="10" key="1">
    <citation type="submission" date="2023-07" db="EMBL/GenBank/DDBJ databases">
        <title>30 novel species of actinomycetes from the DSMZ collection.</title>
        <authorList>
            <person name="Nouioui I."/>
        </authorList>
    </citation>
    <scope>NUCLEOTIDE SEQUENCE [LARGE SCALE GENOMIC DNA]</scope>
    <source>
        <strain evidence="10">DSM 44938</strain>
    </source>
</reference>
<feature type="transmembrane region" description="Helical" evidence="7">
    <location>
        <begin position="109"/>
        <end position="131"/>
    </location>
</feature>
<feature type="transmembrane region" description="Helical" evidence="7">
    <location>
        <begin position="202"/>
        <end position="223"/>
    </location>
</feature>
<evidence type="ECO:0000256" key="7">
    <source>
        <dbReference type="SAM" id="Phobius"/>
    </source>
</evidence>
<dbReference type="PANTHER" id="PTHR30572:SF4">
    <property type="entry name" value="ABC TRANSPORTER PERMEASE YTRF"/>
    <property type="match status" value="1"/>
</dbReference>
<protein>
    <submittedName>
        <fullName evidence="9">FtsX-like permease family protein</fullName>
    </submittedName>
</protein>
<evidence type="ECO:0000313" key="9">
    <source>
        <dbReference type="EMBL" id="MDT0342478.1"/>
    </source>
</evidence>
<feature type="transmembrane region" description="Helical" evidence="7">
    <location>
        <begin position="384"/>
        <end position="407"/>
    </location>
</feature>
<evidence type="ECO:0000313" key="10">
    <source>
        <dbReference type="Proteomes" id="UP001183246"/>
    </source>
</evidence>
<keyword evidence="10" id="KW-1185">Reference proteome</keyword>
<comment type="caution">
    <text evidence="9">The sequence shown here is derived from an EMBL/GenBank/DDBJ whole genome shotgun (WGS) entry which is preliminary data.</text>
</comment>
<evidence type="ECO:0000256" key="4">
    <source>
        <dbReference type="ARBA" id="ARBA00022989"/>
    </source>
</evidence>
<accession>A0ABU2MM85</accession>
<dbReference type="Pfam" id="PF02687">
    <property type="entry name" value="FtsX"/>
    <property type="match status" value="2"/>
</dbReference>
<name>A0ABU2MM85_9ACTN</name>
<feature type="domain" description="ABC3 transporter permease C-terminal" evidence="8">
    <location>
        <begin position="334"/>
        <end position="448"/>
    </location>
</feature>
<feature type="domain" description="ABC3 transporter permease C-terminal" evidence="8">
    <location>
        <begin position="64"/>
        <end position="179"/>
    </location>
</feature>
<dbReference type="InterPro" id="IPR003838">
    <property type="entry name" value="ABC3_permease_C"/>
</dbReference>
<dbReference type="PANTHER" id="PTHR30572">
    <property type="entry name" value="MEMBRANE COMPONENT OF TRANSPORTER-RELATED"/>
    <property type="match status" value="1"/>
</dbReference>
<comment type="similarity">
    <text evidence="6">Belongs to the ABC-4 integral membrane protein family.</text>
</comment>
<proteinExistence type="inferred from homology"/>
<organism evidence="9 10">
    <name type="scientific">Streptomyces litchfieldiae</name>
    <dbReference type="NCBI Taxonomy" id="3075543"/>
    <lineage>
        <taxon>Bacteria</taxon>
        <taxon>Bacillati</taxon>
        <taxon>Actinomycetota</taxon>
        <taxon>Actinomycetes</taxon>
        <taxon>Kitasatosporales</taxon>
        <taxon>Streptomycetaceae</taxon>
        <taxon>Streptomyces</taxon>
    </lineage>
</organism>